<dbReference type="PANTHER" id="PTHR40980:SF4">
    <property type="entry name" value="TONB-DEPENDENT RECEPTOR-LIKE BETA-BARREL DOMAIN-CONTAINING PROTEIN"/>
    <property type="match status" value="1"/>
</dbReference>
<dbReference type="GO" id="GO:0009279">
    <property type="term" value="C:cell outer membrane"/>
    <property type="evidence" value="ECO:0007669"/>
    <property type="project" value="UniProtKB-SubCell"/>
</dbReference>
<dbReference type="Gene3D" id="2.40.170.20">
    <property type="entry name" value="TonB-dependent receptor, beta-barrel domain"/>
    <property type="match status" value="1"/>
</dbReference>
<dbReference type="Gene3D" id="2.60.40.1120">
    <property type="entry name" value="Carboxypeptidase-like, regulatory domain"/>
    <property type="match status" value="1"/>
</dbReference>
<dbReference type="AlphaFoldDB" id="A0A5C7GMP8"/>
<feature type="chain" id="PRO_5022936592" evidence="4">
    <location>
        <begin position="28"/>
        <end position="812"/>
    </location>
</feature>
<proteinExistence type="predicted"/>
<dbReference type="InterPro" id="IPR041700">
    <property type="entry name" value="OMP_b-brl_3"/>
</dbReference>
<comment type="subcellular location">
    <subcellularLocation>
        <location evidence="1">Cell outer membrane</location>
    </subcellularLocation>
</comment>
<feature type="domain" description="Outer membrane protein beta-barrel" evidence="5">
    <location>
        <begin position="383"/>
        <end position="790"/>
    </location>
</feature>
<keyword evidence="2" id="KW-0472">Membrane</keyword>
<keyword evidence="4" id="KW-0732">Signal</keyword>
<organism evidence="6 7">
    <name type="scientific">Seonamhaeicola maritimus</name>
    <dbReference type="NCBI Taxonomy" id="2591822"/>
    <lineage>
        <taxon>Bacteria</taxon>
        <taxon>Pseudomonadati</taxon>
        <taxon>Bacteroidota</taxon>
        <taxon>Flavobacteriia</taxon>
        <taxon>Flavobacteriales</taxon>
        <taxon>Flavobacteriaceae</taxon>
    </lineage>
</organism>
<protein>
    <submittedName>
        <fullName evidence="6">TonB-dependent receptor</fullName>
    </submittedName>
</protein>
<dbReference type="OrthoDB" id="8764943at2"/>
<evidence type="ECO:0000256" key="2">
    <source>
        <dbReference type="ARBA" id="ARBA00023136"/>
    </source>
</evidence>
<evidence type="ECO:0000256" key="1">
    <source>
        <dbReference type="ARBA" id="ARBA00004442"/>
    </source>
</evidence>
<sequence>MFVYTNNCMFKVFLALSIFLTSLNCFAQDLVLQGHVFDEKNTPVPFANVVLLSVDGNDIISGTTTNEEGAFIFEVLSKSKYILKVTFLGFKPFSEEIDLNLTPKFQNIILKENIEALEGVTVVAKKPTVRRMVDRLVFNVENSTLSNNNVLDMLNHTPGVLVHDGLITVKNSRPTIYINDRKIHLSSEEVQQLLEGTSGGNIKSIEVITNPPAKYEAEGGAVLNIITSKNIVAGYNGSVFGNYKQGSEYPKYSLGTSHYFKTKKLNTYINFSDNPKREYENYRENVNFFEDNMPSSSWQTIIERRKEKSNKNINANIDYIINDRNTIGFSSNMLFSPRKKTKSFVNSVSEVYNINQVLDSSFVTDNRLVNESFNLAFTLDYVHKFKKEGEKVSFNLHHTNYDFSGFQNVDTDYLFPDQSLIRDNRFQTFSSQVIRINTGQFDYELPINESSFFEAGAKVSNIDSESILNQFVFINGVKEVDFDNSDTFLYDETNYAAYASYSKEWNSWSLKSGLRFEYTNIKGKSITANELNKTNYLKTFPSAHILYEINESNKIYFNYNKRIYRPRYNDLNPFKYYYNDKTYTAGDPSLKPQIDDVFTLGYELNEDYTFELYYRNENNPSLQITVQDNEKGELIYKNTNISQSISYGLDCSVYKDILPNWYIYADASIFYYENEFFNIENNNELLKIDKWSLYTQINNYFNFLKDNSLTLDVSYFYVSPVVDGPGESTYLSSLNINLKKTFWDNRASLNMGVQDIFNNLNFTEKIKYQNQDITFKSEKENRLFVIGFNYKFGNFKLKSNKKEIDLKERDRL</sequence>
<dbReference type="PANTHER" id="PTHR40980">
    <property type="entry name" value="PLUG DOMAIN-CONTAINING PROTEIN"/>
    <property type="match status" value="1"/>
</dbReference>
<evidence type="ECO:0000256" key="4">
    <source>
        <dbReference type="SAM" id="SignalP"/>
    </source>
</evidence>
<keyword evidence="6" id="KW-0675">Receptor</keyword>
<evidence type="ECO:0000256" key="3">
    <source>
        <dbReference type="ARBA" id="ARBA00023237"/>
    </source>
</evidence>
<dbReference type="SUPFAM" id="SSF49464">
    <property type="entry name" value="Carboxypeptidase regulatory domain-like"/>
    <property type="match status" value="1"/>
</dbReference>
<keyword evidence="3" id="KW-0998">Cell outer membrane</keyword>
<comment type="caution">
    <text evidence="6">The sequence shown here is derived from an EMBL/GenBank/DDBJ whole genome shotgun (WGS) entry which is preliminary data.</text>
</comment>
<name>A0A5C7GMP8_9FLAO</name>
<reference evidence="6 7" key="1">
    <citation type="submission" date="2019-08" db="EMBL/GenBank/DDBJ databases">
        <title>Seonamhaeicola sediminis sp. nov., isolated from marine sediment.</title>
        <authorList>
            <person name="Cao W.R."/>
        </authorList>
    </citation>
    <scope>NUCLEOTIDE SEQUENCE [LARGE SCALE GENOMIC DNA]</scope>
    <source>
        <strain evidence="6 7">1505</strain>
    </source>
</reference>
<accession>A0A5C7GMP8</accession>
<keyword evidence="7" id="KW-1185">Reference proteome</keyword>
<dbReference type="EMBL" id="VRKQ01000008">
    <property type="protein sequence ID" value="TXG39759.1"/>
    <property type="molecule type" value="Genomic_DNA"/>
</dbReference>
<dbReference type="InterPro" id="IPR036942">
    <property type="entry name" value="Beta-barrel_TonB_sf"/>
</dbReference>
<evidence type="ECO:0000259" key="5">
    <source>
        <dbReference type="Pfam" id="PF14905"/>
    </source>
</evidence>
<dbReference type="InterPro" id="IPR008969">
    <property type="entry name" value="CarboxyPept-like_regulatory"/>
</dbReference>
<dbReference type="Proteomes" id="UP000321080">
    <property type="component" value="Unassembled WGS sequence"/>
</dbReference>
<dbReference type="Pfam" id="PF13715">
    <property type="entry name" value="CarbopepD_reg_2"/>
    <property type="match status" value="1"/>
</dbReference>
<dbReference type="SUPFAM" id="SSF56935">
    <property type="entry name" value="Porins"/>
    <property type="match status" value="1"/>
</dbReference>
<evidence type="ECO:0000313" key="7">
    <source>
        <dbReference type="Proteomes" id="UP000321080"/>
    </source>
</evidence>
<dbReference type="Pfam" id="PF14905">
    <property type="entry name" value="OMP_b-brl_3"/>
    <property type="match status" value="1"/>
</dbReference>
<evidence type="ECO:0000313" key="6">
    <source>
        <dbReference type="EMBL" id="TXG39759.1"/>
    </source>
</evidence>
<feature type="signal peptide" evidence="4">
    <location>
        <begin position="1"/>
        <end position="27"/>
    </location>
</feature>
<gene>
    <name evidence="6" type="ORF">FUA22_07795</name>
</gene>